<proteinExistence type="predicted"/>
<dbReference type="AlphaFoldDB" id="D4E4H8"/>
<gene>
    <name evidence="1" type="ORF">HMPREF0758_3078</name>
</gene>
<comment type="caution">
    <text evidence="1">The sequence shown here is derived from an EMBL/GenBank/DDBJ whole genome shotgun (WGS) entry which is preliminary data.</text>
</comment>
<keyword evidence="2" id="KW-1185">Reference proteome</keyword>
<dbReference type="HOGENOM" id="CLU_3276552_0_0_6"/>
<sequence length="41" mass="4860">MAWLTTKYGLITFRIMIYLKLLFTDGVFKMKTLRDEVITST</sequence>
<accession>D4E4H8</accession>
<evidence type="ECO:0000313" key="2">
    <source>
        <dbReference type="Proteomes" id="UP000005723"/>
    </source>
</evidence>
<name>D4E4H8_SEROD</name>
<dbReference type="Proteomes" id="UP000005723">
    <property type="component" value="Unassembled WGS sequence"/>
</dbReference>
<dbReference type="EMBL" id="ADBY01000048">
    <property type="protein sequence ID" value="EFE95387.1"/>
    <property type="molecule type" value="Genomic_DNA"/>
</dbReference>
<protein>
    <submittedName>
        <fullName evidence="1">Uncharacterized protein</fullName>
    </submittedName>
</protein>
<reference evidence="1 2" key="1">
    <citation type="submission" date="2010-01" db="EMBL/GenBank/DDBJ databases">
        <authorList>
            <person name="Muzny D."/>
            <person name="Qin X."/>
            <person name="Deng J."/>
            <person name="Jiang H."/>
            <person name="Liu Y."/>
            <person name="Qu J."/>
            <person name="Song X.-Z."/>
            <person name="Zhang L."/>
            <person name="Thornton R."/>
            <person name="Coyle M."/>
            <person name="Francisco L."/>
            <person name="Jackson L."/>
            <person name="Javaid M."/>
            <person name="Korchina V."/>
            <person name="Kovar C."/>
            <person name="Mata R."/>
            <person name="Mathew T."/>
            <person name="Ngo R."/>
            <person name="Nguyen L."/>
            <person name="Nguyen N."/>
            <person name="Okwuonu G."/>
            <person name="Ongeri F."/>
            <person name="Pham C."/>
            <person name="Simmons D."/>
            <person name="Wilczek-Boney K."/>
            <person name="Hale W."/>
            <person name="Jakkamsetti A."/>
            <person name="Pham P."/>
            <person name="Ruth R."/>
            <person name="San Lucas F."/>
            <person name="Warren J."/>
            <person name="Zhang J."/>
            <person name="Zhao Z."/>
            <person name="Zhou C."/>
            <person name="Zhu D."/>
            <person name="Lee S."/>
            <person name="Bess C."/>
            <person name="Blankenburg K."/>
            <person name="Forbes L."/>
            <person name="Fu Q."/>
            <person name="Gubbala S."/>
            <person name="Hirani K."/>
            <person name="Jayaseelan J.C."/>
            <person name="Lara F."/>
            <person name="Munidasa M."/>
            <person name="Palculict T."/>
            <person name="Patil S."/>
            <person name="Pu L.-L."/>
            <person name="Saada N."/>
            <person name="Tang L."/>
            <person name="Weissenberger G."/>
            <person name="Zhu Y."/>
            <person name="Hemphill L."/>
            <person name="Shang Y."/>
            <person name="Youmans B."/>
            <person name="Ayvaz T."/>
            <person name="Ross M."/>
            <person name="Santibanez J."/>
            <person name="Aqrawi P."/>
            <person name="Gross S."/>
            <person name="Joshi V."/>
            <person name="Fowler G."/>
            <person name="Nazareth L."/>
            <person name="Reid J."/>
            <person name="Worley K."/>
            <person name="Petrosino J."/>
            <person name="Highlander S."/>
            <person name="Gibbs R."/>
        </authorList>
    </citation>
    <scope>NUCLEOTIDE SEQUENCE [LARGE SCALE GENOMIC DNA]</scope>
    <source>
        <strain evidence="1 2">DSM 4582</strain>
    </source>
</reference>
<organism evidence="1 2">
    <name type="scientific">Serratia odorifera DSM 4582</name>
    <dbReference type="NCBI Taxonomy" id="667129"/>
    <lineage>
        <taxon>Bacteria</taxon>
        <taxon>Pseudomonadati</taxon>
        <taxon>Pseudomonadota</taxon>
        <taxon>Gammaproteobacteria</taxon>
        <taxon>Enterobacterales</taxon>
        <taxon>Yersiniaceae</taxon>
        <taxon>Serratia</taxon>
    </lineage>
</organism>
<evidence type="ECO:0000313" key="1">
    <source>
        <dbReference type="EMBL" id="EFE95387.1"/>
    </source>
</evidence>